<sequence>MPSSLKTCPLYGAGARFDCDFSLPLSASHLCWTILTYRSNFISVSSFYYFRFWCRRCPSAEKNGLIPPPSSPPFELLTGHPGHAESR</sequence>
<evidence type="ECO:0000256" key="1">
    <source>
        <dbReference type="SAM" id="MobiDB-lite"/>
    </source>
</evidence>
<evidence type="ECO:0000313" key="2">
    <source>
        <dbReference type="EMBL" id="GBN82659.1"/>
    </source>
</evidence>
<evidence type="ECO:0000313" key="3">
    <source>
        <dbReference type="Proteomes" id="UP000499080"/>
    </source>
</evidence>
<proteinExistence type="predicted"/>
<dbReference type="AlphaFoldDB" id="A0A4Y2S5S0"/>
<comment type="caution">
    <text evidence="2">The sequence shown here is derived from an EMBL/GenBank/DDBJ whole genome shotgun (WGS) entry which is preliminary data.</text>
</comment>
<reference evidence="2 3" key="1">
    <citation type="journal article" date="2019" name="Sci. Rep.">
        <title>Orb-weaving spider Araneus ventricosus genome elucidates the spidroin gene catalogue.</title>
        <authorList>
            <person name="Kono N."/>
            <person name="Nakamura H."/>
            <person name="Ohtoshi R."/>
            <person name="Moran D.A.P."/>
            <person name="Shinohara A."/>
            <person name="Yoshida Y."/>
            <person name="Fujiwara M."/>
            <person name="Mori M."/>
            <person name="Tomita M."/>
            <person name="Arakawa K."/>
        </authorList>
    </citation>
    <scope>NUCLEOTIDE SEQUENCE [LARGE SCALE GENOMIC DNA]</scope>
</reference>
<gene>
    <name evidence="2" type="ORF">AVEN_63706_1</name>
</gene>
<dbReference type="EMBL" id="BGPR01019697">
    <property type="protein sequence ID" value="GBN82659.1"/>
    <property type="molecule type" value="Genomic_DNA"/>
</dbReference>
<keyword evidence="3" id="KW-1185">Reference proteome</keyword>
<dbReference type="Proteomes" id="UP000499080">
    <property type="component" value="Unassembled WGS sequence"/>
</dbReference>
<name>A0A4Y2S5S0_ARAVE</name>
<organism evidence="2 3">
    <name type="scientific">Araneus ventricosus</name>
    <name type="common">Orbweaver spider</name>
    <name type="synonym">Epeira ventricosa</name>
    <dbReference type="NCBI Taxonomy" id="182803"/>
    <lineage>
        <taxon>Eukaryota</taxon>
        <taxon>Metazoa</taxon>
        <taxon>Ecdysozoa</taxon>
        <taxon>Arthropoda</taxon>
        <taxon>Chelicerata</taxon>
        <taxon>Arachnida</taxon>
        <taxon>Araneae</taxon>
        <taxon>Araneomorphae</taxon>
        <taxon>Entelegynae</taxon>
        <taxon>Araneoidea</taxon>
        <taxon>Araneidae</taxon>
        <taxon>Araneus</taxon>
    </lineage>
</organism>
<feature type="region of interest" description="Disordered" evidence="1">
    <location>
        <begin position="66"/>
        <end position="87"/>
    </location>
</feature>
<protein>
    <submittedName>
        <fullName evidence="2">Uncharacterized protein</fullName>
    </submittedName>
</protein>
<accession>A0A4Y2S5S0</accession>